<dbReference type="OrthoDB" id="245697at2759"/>
<dbReference type="SMART" id="SM00292">
    <property type="entry name" value="BRCT"/>
    <property type="match status" value="2"/>
</dbReference>
<dbReference type="SUPFAM" id="SSF52113">
    <property type="entry name" value="BRCT domain"/>
    <property type="match status" value="2"/>
</dbReference>
<dbReference type="SMART" id="SM00325">
    <property type="entry name" value="RhoGEF"/>
    <property type="match status" value="1"/>
</dbReference>
<accession>A0A482WJK3</accession>
<name>A0A482WJK3_LAOST</name>
<dbReference type="GO" id="GO:0007399">
    <property type="term" value="P:nervous system development"/>
    <property type="evidence" value="ECO:0007669"/>
    <property type="project" value="TreeGrafter"/>
</dbReference>
<dbReference type="EMBL" id="QKKF02033617">
    <property type="protein sequence ID" value="RZF33638.1"/>
    <property type="molecule type" value="Genomic_DNA"/>
</dbReference>
<dbReference type="GO" id="GO:0000281">
    <property type="term" value="P:mitotic cytokinesis"/>
    <property type="evidence" value="ECO:0007669"/>
    <property type="project" value="TreeGrafter"/>
</dbReference>
<dbReference type="Gene3D" id="3.40.50.10190">
    <property type="entry name" value="BRCT domain"/>
    <property type="match status" value="3"/>
</dbReference>
<dbReference type="InterPro" id="IPR035899">
    <property type="entry name" value="DBL_dom_sf"/>
</dbReference>
<organism evidence="3 4">
    <name type="scientific">Laodelphax striatellus</name>
    <name type="common">Small brown planthopper</name>
    <name type="synonym">Delphax striatella</name>
    <dbReference type="NCBI Taxonomy" id="195883"/>
    <lineage>
        <taxon>Eukaryota</taxon>
        <taxon>Metazoa</taxon>
        <taxon>Ecdysozoa</taxon>
        <taxon>Arthropoda</taxon>
        <taxon>Hexapoda</taxon>
        <taxon>Insecta</taxon>
        <taxon>Pterygota</taxon>
        <taxon>Neoptera</taxon>
        <taxon>Paraneoptera</taxon>
        <taxon>Hemiptera</taxon>
        <taxon>Auchenorrhyncha</taxon>
        <taxon>Fulgoroidea</taxon>
        <taxon>Delphacidae</taxon>
        <taxon>Criomorphinae</taxon>
        <taxon>Laodelphax</taxon>
    </lineage>
</organism>
<protein>
    <recommendedName>
        <fullName evidence="5">DH domain-containing protein</fullName>
    </recommendedName>
</protein>
<dbReference type="Pfam" id="PF00533">
    <property type="entry name" value="BRCT"/>
    <property type="match status" value="1"/>
</dbReference>
<dbReference type="PANTHER" id="PTHR16777:SF2">
    <property type="entry name" value="PROTEIN ECT2"/>
    <property type="match status" value="1"/>
</dbReference>
<dbReference type="InterPro" id="IPR036420">
    <property type="entry name" value="BRCT_dom_sf"/>
</dbReference>
<evidence type="ECO:0000259" key="2">
    <source>
        <dbReference type="PROSITE" id="PS50172"/>
    </source>
</evidence>
<dbReference type="Pfam" id="PF21242">
    <property type="entry name" value="ECT2_PH"/>
    <property type="match status" value="1"/>
</dbReference>
<comment type="caution">
    <text evidence="3">The sequence shown here is derived from an EMBL/GenBank/DDBJ whole genome shotgun (WGS) entry which is preliminary data.</text>
</comment>
<dbReference type="InterPro" id="IPR026817">
    <property type="entry name" value="Ect2"/>
</dbReference>
<gene>
    <name evidence="3" type="ORF">LSTR_LSTR007016</name>
</gene>
<dbReference type="AlphaFoldDB" id="A0A482WJK3"/>
<dbReference type="GO" id="GO:0035556">
    <property type="term" value="P:intracellular signal transduction"/>
    <property type="evidence" value="ECO:0007669"/>
    <property type="project" value="InterPro"/>
</dbReference>
<dbReference type="PROSITE" id="PS50172">
    <property type="entry name" value="BRCT"/>
    <property type="match status" value="1"/>
</dbReference>
<dbReference type="Pfam" id="PF00621">
    <property type="entry name" value="RhoGEF"/>
    <property type="match status" value="1"/>
</dbReference>
<dbReference type="InterPro" id="IPR049395">
    <property type="entry name" value="ECT2_PH"/>
</dbReference>
<sequence>MSKLAGSTNSLAEVGKSKRLQDVPKKIYVLEDVCEEVSTALKRCGLYCKKINANEASHIATSCTDSLFILSDFSSKTFDTVCSSKNWILGPTAVLEQVSNNEPILPRKNPVYCLSMDGFNCFISSKEKEQVIHLMKLIRSMGGSVRAKLSEAMYFIAETTLASGYLYSNTYNIPTLTPQWVDYMWKNRHIPSFKCDDKTFKFFKLKPFRGLYVAFLHFPSDERSHIELLEQNQGVLVDIENPSCTHVVIDDFTLSEQFSKLKERRAQVKFVHAEWFWTCIQLESRVSENDFLFSTESDGNAAAQQTPVIFKSKNSLNWCELMIDPSLRFSLDSSQLLDESRSVQGDCCSNPKCQESHEFILEELLLTEKNYVDVLEAIKLIKEKAENENQTGGPMINVTESKQIFLNTQELLTLHKNILDGIQNARFENKGKKAFSVFCKYSDDLKTQYPKFCNGFEEARKTIRNLCSSNPRFRALLEISKNKPECGRQKLQELIHRPLQRLGSVTLLIKEILDRTDKDCKDKSILEEGLRSVEAALRLMNEELIETEKLSSVFRVYTSIKDCPISRFRKKIAIATLKNKRKEENSGKAEDEVNYKHLQLLPLHKIRKVVDVIDNNDVKDAYGLVVRETLVKDTVWCFRYMNDLENKLSKKDLVIFIAKCLARYECSGDVDKYWVALKPHEVDERLKTSLVPYQSSVKKLLCTVTEHLSPSTSKIARRH</sequence>
<dbReference type="GO" id="GO:0005634">
    <property type="term" value="C:nucleus"/>
    <property type="evidence" value="ECO:0007669"/>
    <property type="project" value="InterPro"/>
</dbReference>
<evidence type="ECO:0008006" key="5">
    <source>
        <dbReference type="Google" id="ProtNLM"/>
    </source>
</evidence>
<keyword evidence="4" id="KW-1185">Reference proteome</keyword>
<evidence type="ECO:0000313" key="3">
    <source>
        <dbReference type="EMBL" id="RZF33638.1"/>
    </source>
</evidence>
<dbReference type="PANTHER" id="PTHR16777">
    <property type="entry name" value="PROTEIN ECT2"/>
    <property type="match status" value="1"/>
</dbReference>
<dbReference type="SUPFAM" id="SSF48065">
    <property type="entry name" value="DBL homology domain (DH-domain)"/>
    <property type="match status" value="1"/>
</dbReference>
<reference evidence="3 4" key="1">
    <citation type="journal article" date="2017" name="Gigascience">
        <title>Genome sequence of the small brown planthopper, Laodelphax striatellus.</title>
        <authorList>
            <person name="Zhu J."/>
            <person name="Jiang F."/>
            <person name="Wang X."/>
            <person name="Yang P."/>
            <person name="Bao Y."/>
            <person name="Zhao W."/>
            <person name="Wang W."/>
            <person name="Lu H."/>
            <person name="Wang Q."/>
            <person name="Cui N."/>
            <person name="Li J."/>
            <person name="Chen X."/>
            <person name="Luo L."/>
            <person name="Yu J."/>
            <person name="Kang L."/>
            <person name="Cui F."/>
        </authorList>
    </citation>
    <scope>NUCLEOTIDE SEQUENCE [LARGE SCALE GENOMIC DNA]</scope>
    <source>
        <strain evidence="3">Lst14</strain>
    </source>
</reference>
<dbReference type="InterPro" id="IPR000219">
    <property type="entry name" value="DH_dom"/>
</dbReference>
<dbReference type="GO" id="GO:2000431">
    <property type="term" value="P:regulation of cytokinesis, actomyosin contractile ring assembly"/>
    <property type="evidence" value="ECO:0007669"/>
    <property type="project" value="InterPro"/>
</dbReference>
<dbReference type="STRING" id="195883.A0A482WJK3"/>
<dbReference type="InParanoid" id="A0A482WJK3"/>
<dbReference type="SMR" id="A0A482WJK3"/>
<dbReference type="InterPro" id="IPR001331">
    <property type="entry name" value="GDS_CDC24_CS"/>
</dbReference>
<proteinExistence type="predicted"/>
<dbReference type="PROSITE" id="PS00741">
    <property type="entry name" value="DH_1"/>
    <property type="match status" value="1"/>
</dbReference>
<feature type="domain" description="DH" evidence="1">
    <location>
        <begin position="356"/>
        <end position="543"/>
    </location>
</feature>
<dbReference type="Proteomes" id="UP000291343">
    <property type="component" value="Unassembled WGS sequence"/>
</dbReference>
<evidence type="ECO:0000259" key="1">
    <source>
        <dbReference type="PROSITE" id="PS50010"/>
    </source>
</evidence>
<evidence type="ECO:0000313" key="4">
    <source>
        <dbReference type="Proteomes" id="UP000291343"/>
    </source>
</evidence>
<dbReference type="CDD" id="cd00160">
    <property type="entry name" value="RhoGEF"/>
    <property type="match status" value="1"/>
</dbReference>
<dbReference type="Gene3D" id="1.20.900.10">
    <property type="entry name" value="Dbl homology (DH) domain"/>
    <property type="match status" value="1"/>
</dbReference>
<dbReference type="GO" id="GO:0005938">
    <property type="term" value="C:cell cortex"/>
    <property type="evidence" value="ECO:0007669"/>
    <property type="project" value="TreeGrafter"/>
</dbReference>
<feature type="domain" description="BRCT" evidence="2">
    <location>
        <begin position="203"/>
        <end position="293"/>
    </location>
</feature>
<dbReference type="InterPro" id="IPR001357">
    <property type="entry name" value="BRCT_dom"/>
</dbReference>
<dbReference type="PROSITE" id="PS50010">
    <property type="entry name" value="DH_2"/>
    <property type="match status" value="1"/>
</dbReference>
<dbReference type="GO" id="GO:0005085">
    <property type="term" value="F:guanyl-nucleotide exchange factor activity"/>
    <property type="evidence" value="ECO:0007669"/>
    <property type="project" value="InterPro"/>
</dbReference>
<dbReference type="GO" id="GO:0005096">
    <property type="term" value="F:GTPase activator activity"/>
    <property type="evidence" value="ECO:0007669"/>
    <property type="project" value="InterPro"/>
</dbReference>